<name>A0AAV0XTR1_9HEMI</name>
<dbReference type="EMBL" id="CARXXK010001016">
    <property type="protein sequence ID" value="CAI6371910.1"/>
    <property type="molecule type" value="Genomic_DNA"/>
</dbReference>
<proteinExistence type="predicted"/>
<sequence length="99" mass="11313">MSGHYNGVREFIQEELPQTVYTHCHAHSLNLVISDASKCCIQVQDLFCLLKLTTYCIHKSVNKRTNLWKGLSSTKIGLERLRKLQKVGDTHWNSKDAAL</sequence>
<accession>A0AAV0XTR1</accession>
<comment type="caution">
    <text evidence="1">The sequence shown here is derived from an EMBL/GenBank/DDBJ whole genome shotgun (WGS) entry which is preliminary data.</text>
</comment>
<protein>
    <recommendedName>
        <fullName evidence="3">DUF4371 domain-containing protein</fullName>
    </recommendedName>
</protein>
<reference evidence="1 2" key="1">
    <citation type="submission" date="2023-01" db="EMBL/GenBank/DDBJ databases">
        <authorList>
            <person name="Whitehead M."/>
        </authorList>
    </citation>
    <scope>NUCLEOTIDE SEQUENCE [LARGE SCALE GENOMIC DNA]</scope>
</reference>
<keyword evidence="2" id="KW-1185">Reference proteome</keyword>
<gene>
    <name evidence="1" type="ORF">MEUPH1_LOCUS25854</name>
</gene>
<evidence type="ECO:0008006" key="3">
    <source>
        <dbReference type="Google" id="ProtNLM"/>
    </source>
</evidence>
<dbReference type="Proteomes" id="UP001160148">
    <property type="component" value="Unassembled WGS sequence"/>
</dbReference>
<organism evidence="1 2">
    <name type="scientific">Macrosiphum euphorbiae</name>
    <name type="common">potato aphid</name>
    <dbReference type="NCBI Taxonomy" id="13131"/>
    <lineage>
        <taxon>Eukaryota</taxon>
        <taxon>Metazoa</taxon>
        <taxon>Ecdysozoa</taxon>
        <taxon>Arthropoda</taxon>
        <taxon>Hexapoda</taxon>
        <taxon>Insecta</taxon>
        <taxon>Pterygota</taxon>
        <taxon>Neoptera</taxon>
        <taxon>Paraneoptera</taxon>
        <taxon>Hemiptera</taxon>
        <taxon>Sternorrhyncha</taxon>
        <taxon>Aphidomorpha</taxon>
        <taxon>Aphidoidea</taxon>
        <taxon>Aphididae</taxon>
        <taxon>Macrosiphini</taxon>
        <taxon>Macrosiphum</taxon>
    </lineage>
</organism>
<evidence type="ECO:0000313" key="2">
    <source>
        <dbReference type="Proteomes" id="UP001160148"/>
    </source>
</evidence>
<dbReference type="AlphaFoldDB" id="A0AAV0XTR1"/>
<evidence type="ECO:0000313" key="1">
    <source>
        <dbReference type="EMBL" id="CAI6371910.1"/>
    </source>
</evidence>